<accession>A0A1B9DT74</accession>
<protein>
    <recommendedName>
        <fullName evidence="2 4">Signal peptidase I</fullName>
        <ecNumber evidence="4">3.4.21.89</ecNumber>
    </recommendedName>
</protein>
<reference evidence="6 11" key="4">
    <citation type="submission" date="2019-07" db="EMBL/GenBank/DDBJ databases">
        <title>Whole genome shotgun sequence of Flavobacterium glycines NBRC 105008.</title>
        <authorList>
            <person name="Hosoyama A."/>
            <person name="Uohara A."/>
            <person name="Ohji S."/>
            <person name="Ichikawa N."/>
        </authorList>
    </citation>
    <scope>NUCLEOTIDE SEQUENCE [LARGE SCALE GENOMIC DNA]</scope>
    <source>
        <strain evidence="6 11">NBRC 105008</strain>
    </source>
</reference>
<comment type="caution">
    <text evidence="4">Lacks conserved residue(s) required for the propagation of feature annotation.</text>
</comment>
<proteinExistence type="inferred from homology"/>
<organism evidence="7 9">
    <name type="scientific">Flavobacterium glycines</name>
    <dbReference type="NCBI Taxonomy" id="551990"/>
    <lineage>
        <taxon>Bacteria</taxon>
        <taxon>Pseudomonadati</taxon>
        <taxon>Bacteroidota</taxon>
        <taxon>Flavobacteriia</taxon>
        <taxon>Flavobacteriales</taxon>
        <taxon>Flavobacteriaceae</taxon>
        <taxon>Flavobacterium</taxon>
    </lineage>
</organism>
<dbReference type="RefSeq" id="WP_066325762.1">
    <property type="nucleotide sequence ID" value="NZ_FNEO01000009.1"/>
</dbReference>
<dbReference type="AlphaFoldDB" id="A0A1B9DT74"/>
<dbReference type="Proteomes" id="UP000321579">
    <property type="component" value="Unassembled WGS sequence"/>
</dbReference>
<evidence type="ECO:0000313" key="7">
    <source>
        <dbReference type="EMBL" id="OCB72890.1"/>
    </source>
</evidence>
<feature type="transmembrane region" description="Helical" evidence="4">
    <location>
        <begin position="9"/>
        <end position="36"/>
    </location>
</feature>
<evidence type="ECO:0000256" key="3">
    <source>
        <dbReference type="PIRSR" id="PIRSR600223-1"/>
    </source>
</evidence>
<dbReference type="PRINTS" id="PR00727">
    <property type="entry name" value="LEADERPTASE"/>
</dbReference>
<dbReference type="CDD" id="cd06530">
    <property type="entry name" value="S26_SPase_I"/>
    <property type="match status" value="2"/>
</dbReference>
<dbReference type="InterPro" id="IPR000223">
    <property type="entry name" value="Pept_S26A_signal_pept_1"/>
</dbReference>
<evidence type="ECO:0000313" key="10">
    <source>
        <dbReference type="Proteomes" id="UP000182367"/>
    </source>
</evidence>
<keyword evidence="4" id="KW-0472">Membrane</keyword>
<keyword evidence="4" id="KW-0812">Transmembrane</keyword>
<sequence length="389" mass="45301">MTKTNKKVLLITLAVLLLSLLGLVWLAIILILFIVIYKLTLHFISLIPFGFFRKMITGVFLFLLLLSSSICIKVLAFDIYKIPSSSMENLLYPQDVIVVNKLKYGPRLPRSPFEIPWINIAFYFNENAKNRIKEDWWDYKRLSGTSTIKQGDVFVFNSTWSKGYILIKRCMALAGDTLRIKDGNVYTNSKLFAPVATERNNYKFSIKNKQNLYKYLDAVGLSYVMLKRIDNQFYEANLSKYDLDQLKKAKLINAVSIQLDSFNENNGLFCKVPNKQWTYDTMGPFIVPKKGMQIHLNPETFSLYQRVISGSENCKIKELKGIYFINNKRATTYTFKQNYYFMMGDNRKGTMDSRAWGFVPETNIIGKIQCVLFSNKNDEFQWDRIFKML</sequence>
<reference evidence="7" key="2">
    <citation type="submission" date="2016-03" db="EMBL/GenBank/DDBJ databases">
        <authorList>
            <person name="Ploux O."/>
        </authorList>
    </citation>
    <scope>NUCLEOTIDE SEQUENCE</scope>
    <source>
        <strain evidence="7">NBRC 105008</strain>
    </source>
</reference>
<dbReference type="Proteomes" id="UP000093226">
    <property type="component" value="Unassembled WGS sequence"/>
</dbReference>
<feature type="transmembrane region" description="Helical" evidence="4">
    <location>
        <begin position="56"/>
        <end position="77"/>
    </location>
</feature>
<evidence type="ECO:0000313" key="11">
    <source>
        <dbReference type="Proteomes" id="UP000321579"/>
    </source>
</evidence>
<feature type="domain" description="Peptidase S26" evidence="5">
    <location>
        <begin position="334"/>
        <end position="372"/>
    </location>
</feature>
<reference evidence="9" key="1">
    <citation type="submission" date="2016-03" db="EMBL/GenBank/DDBJ databases">
        <title>Draft genome sequence of Paenibacillus glacialis DSM 22343.</title>
        <authorList>
            <person name="Shin S.-K."/>
            <person name="Yi H."/>
        </authorList>
    </citation>
    <scope>NUCLEOTIDE SEQUENCE [LARGE SCALE GENOMIC DNA]</scope>
    <source>
        <strain evidence="9">NBRC 105008</strain>
    </source>
</reference>
<feature type="active site" evidence="3">
    <location>
        <position position="168"/>
    </location>
</feature>
<dbReference type="PANTHER" id="PTHR43390:SF1">
    <property type="entry name" value="CHLOROPLAST PROCESSING PEPTIDASE"/>
    <property type="match status" value="1"/>
</dbReference>
<dbReference type="EMBL" id="FNEO01000009">
    <property type="protein sequence ID" value="SDJ97027.1"/>
    <property type="molecule type" value="Genomic_DNA"/>
</dbReference>
<keyword evidence="4" id="KW-1133">Transmembrane helix</keyword>
<evidence type="ECO:0000313" key="8">
    <source>
        <dbReference type="EMBL" id="SDJ97027.1"/>
    </source>
</evidence>
<dbReference type="STRING" id="551990.SAMN05192550_3104"/>
<dbReference type="InterPro" id="IPR019533">
    <property type="entry name" value="Peptidase_S26"/>
</dbReference>
<comment type="similarity">
    <text evidence="1 4">Belongs to the peptidase S26 family.</text>
</comment>
<dbReference type="SUPFAM" id="SSF51306">
    <property type="entry name" value="LexA/Signal peptidase"/>
    <property type="match status" value="1"/>
</dbReference>
<dbReference type="InterPro" id="IPR036286">
    <property type="entry name" value="LexA/Signal_pep-like_sf"/>
</dbReference>
<feature type="active site" evidence="3">
    <location>
        <position position="86"/>
    </location>
</feature>
<name>A0A1B9DT74_9FLAO</name>
<keyword evidence="4" id="KW-0645">Protease</keyword>
<keyword evidence="4" id="KW-0378">Hydrolase</keyword>
<keyword evidence="10" id="KW-1185">Reference proteome</keyword>
<reference evidence="8 10" key="3">
    <citation type="submission" date="2016-10" db="EMBL/GenBank/DDBJ databases">
        <authorList>
            <person name="Varghese N."/>
            <person name="Submissions S."/>
        </authorList>
    </citation>
    <scope>NUCLEOTIDE SEQUENCE [LARGE SCALE GENOMIC DNA]</scope>
    <source>
        <strain evidence="8 10">Gm-149</strain>
    </source>
</reference>
<dbReference type="PANTHER" id="PTHR43390">
    <property type="entry name" value="SIGNAL PEPTIDASE I"/>
    <property type="match status" value="1"/>
</dbReference>
<evidence type="ECO:0000256" key="2">
    <source>
        <dbReference type="ARBA" id="ARBA00019232"/>
    </source>
</evidence>
<dbReference type="EMBL" id="LVEO01000009">
    <property type="protein sequence ID" value="OCB72890.1"/>
    <property type="molecule type" value="Genomic_DNA"/>
</dbReference>
<evidence type="ECO:0000313" key="9">
    <source>
        <dbReference type="Proteomes" id="UP000093226"/>
    </source>
</evidence>
<evidence type="ECO:0000259" key="5">
    <source>
        <dbReference type="Pfam" id="PF10502"/>
    </source>
</evidence>
<comment type="caution">
    <text evidence="7">The sequence shown here is derived from an EMBL/GenBank/DDBJ whole genome shotgun (WGS) entry which is preliminary data.</text>
</comment>
<evidence type="ECO:0000256" key="4">
    <source>
        <dbReference type="RuleBase" id="RU362042"/>
    </source>
</evidence>
<feature type="domain" description="Peptidase S26" evidence="5">
    <location>
        <begin position="61"/>
        <end position="204"/>
    </location>
</feature>
<dbReference type="NCBIfam" id="TIGR02227">
    <property type="entry name" value="sigpep_I_bact"/>
    <property type="match status" value="1"/>
</dbReference>
<dbReference type="EC" id="3.4.21.89" evidence="4"/>
<dbReference type="OrthoDB" id="9802919at2"/>
<evidence type="ECO:0000313" key="6">
    <source>
        <dbReference type="EMBL" id="GEL12142.1"/>
    </source>
</evidence>
<dbReference type="EMBL" id="BJVF01000009">
    <property type="protein sequence ID" value="GEL12142.1"/>
    <property type="molecule type" value="Genomic_DNA"/>
</dbReference>
<dbReference type="GO" id="GO:0016020">
    <property type="term" value="C:membrane"/>
    <property type="evidence" value="ECO:0007669"/>
    <property type="project" value="UniProtKB-SubCell"/>
</dbReference>
<dbReference type="GO" id="GO:0009003">
    <property type="term" value="F:signal peptidase activity"/>
    <property type="evidence" value="ECO:0007669"/>
    <property type="project" value="UniProtKB-EC"/>
</dbReference>
<evidence type="ECO:0000256" key="1">
    <source>
        <dbReference type="ARBA" id="ARBA00009370"/>
    </source>
</evidence>
<dbReference type="GO" id="GO:0006465">
    <property type="term" value="P:signal peptide processing"/>
    <property type="evidence" value="ECO:0007669"/>
    <property type="project" value="InterPro"/>
</dbReference>
<dbReference type="GO" id="GO:0004252">
    <property type="term" value="F:serine-type endopeptidase activity"/>
    <property type="evidence" value="ECO:0007669"/>
    <property type="project" value="InterPro"/>
</dbReference>
<comment type="subcellular location">
    <subcellularLocation>
        <location evidence="4">Membrane</location>
        <topology evidence="4">Single-pass type II membrane protein</topology>
    </subcellularLocation>
</comment>
<dbReference type="Pfam" id="PF10502">
    <property type="entry name" value="Peptidase_S26"/>
    <property type="match status" value="2"/>
</dbReference>
<gene>
    <name evidence="7" type="ORF">FBGL_04525</name>
    <name evidence="6" type="ORF">FGL01_28810</name>
    <name evidence="8" type="ORF">SAMN05192550_3104</name>
</gene>
<dbReference type="Gene3D" id="2.10.109.10">
    <property type="entry name" value="Umud Fragment, subunit A"/>
    <property type="match status" value="2"/>
</dbReference>
<comment type="catalytic activity">
    <reaction evidence="4">
        <text>Cleavage of hydrophobic, N-terminal signal or leader sequences from secreted and periplasmic proteins.</text>
        <dbReference type="EC" id="3.4.21.89"/>
    </reaction>
</comment>
<dbReference type="Proteomes" id="UP000182367">
    <property type="component" value="Unassembled WGS sequence"/>
</dbReference>